<evidence type="ECO:0000259" key="1">
    <source>
        <dbReference type="Pfam" id="PF09949"/>
    </source>
</evidence>
<sequence length="334" mass="38895">MSLFSKDPLQIIVFNSYGSDTHFYVRGRALQDENINLEKNNIFSLFVNTWKRFESDEVRNTALTIQLPNNHKIETKTDNKGYFEVSETLNNLTSLTDTEGWLNFEISFTDTNINRKITKNNRFLGKMLIPKLTVDYGIISDIDDTILHTGVISRMKWRVLINTFFVSPLKRKALVGAAEFYNLLHLGKSGKNANPLFYVSHSPWNLYRYLDFFLEKNNFTEGAVLLRTAGSLFKKKTIEEKPQKQNEIRNILNTYNDLKFILIGDAGEHDADIYMEITKNYPNKIKAIYLRSVLHSKKMERIKLLIENYNDTEFFIVDSSKEAIEHAKKHHFIA</sequence>
<dbReference type="PANTHER" id="PTHR28208:SF3">
    <property type="entry name" value="PHOSPHATIDATE PHOSPHATASE APP1"/>
    <property type="match status" value="1"/>
</dbReference>
<dbReference type="RefSeq" id="WP_340935048.1">
    <property type="nucleotide sequence ID" value="NZ_CP150496.1"/>
</dbReference>
<dbReference type="Pfam" id="PF09949">
    <property type="entry name" value="APP1_cat"/>
    <property type="match status" value="1"/>
</dbReference>
<organism evidence="2 3">
    <name type="scientific">Polaribacter marinaquae</name>
    <dbReference type="NCBI Taxonomy" id="1642819"/>
    <lineage>
        <taxon>Bacteria</taxon>
        <taxon>Pseudomonadati</taxon>
        <taxon>Bacteroidota</taxon>
        <taxon>Flavobacteriia</taxon>
        <taxon>Flavobacteriales</taxon>
        <taxon>Flavobacteriaceae</taxon>
    </lineage>
</organism>
<gene>
    <name evidence="2" type="ORF">WG950_06655</name>
</gene>
<evidence type="ECO:0000313" key="3">
    <source>
        <dbReference type="Proteomes" id="UP001491088"/>
    </source>
</evidence>
<dbReference type="Proteomes" id="UP001491088">
    <property type="component" value="Chromosome"/>
</dbReference>
<keyword evidence="3" id="KW-1185">Reference proteome</keyword>
<accession>A0ABZ2TUY8</accession>
<dbReference type="PANTHER" id="PTHR28208">
    <property type="entry name" value="PHOSPHATIDATE PHOSPHATASE APP1"/>
    <property type="match status" value="1"/>
</dbReference>
<reference evidence="2 3" key="1">
    <citation type="submission" date="2024-03" db="EMBL/GenBank/DDBJ databases">
        <authorList>
            <person name="Cao K."/>
        </authorList>
    </citation>
    <scope>NUCLEOTIDE SEQUENCE [LARGE SCALE GENOMIC DNA]</scope>
    <source>
        <strain evidence="2 3">MCCC 1K00696</strain>
    </source>
</reference>
<protein>
    <submittedName>
        <fullName evidence="2">Phosphatase domain-containing protein</fullName>
    </submittedName>
</protein>
<proteinExistence type="predicted"/>
<feature type="domain" description="Phosphatidate phosphatase APP1 catalytic" evidence="1">
    <location>
        <begin position="136"/>
        <end position="291"/>
    </location>
</feature>
<dbReference type="InterPro" id="IPR052935">
    <property type="entry name" value="Mg2+_PAP"/>
</dbReference>
<name>A0ABZ2TUY8_9FLAO</name>
<dbReference type="EMBL" id="CP150496">
    <property type="protein sequence ID" value="WYW56920.1"/>
    <property type="molecule type" value="Genomic_DNA"/>
</dbReference>
<evidence type="ECO:0000313" key="2">
    <source>
        <dbReference type="EMBL" id="WYW56920.1"/>
    </source>
</evidence>
<dbReference type="InterPro" id="IPR019236">
    <property type="entry name" value="APP1_cat"/>
</dbReference>